<accession>A0A1D1Y0Y9</accession>
<feature type="binding site" evidence="6">
    <location>
        <position position="128"/>
    </location>
    <ligand>
        <name>S-adenosyl-L-methionine</name>
        <dbReference type="ChEBI" id="CHEBI:59789"/>
    </ligand>
</feature>
<keyword evidence="2 6" id="KW-0489">Methyltransferase</keyword>
<name>A0A1D1Y0Y9_9ARAE</name>
<dbReference type="EC" id="2.1.1.-" evidence="7"/>
<gene>
    <name evidence="9" type="primary">E02H1.1</name>
    <name evidence="9" type="ORF">g.38294</name>
</gene>
<sequence>NAWLHRFEIFELSELTQGSCFLAGHRQIDQLFESSMNALLPLRRVFQILLPAQLRALRPFGARPHPCRRKHRPGGVGGGGFGAAGEEGGRRIRLHRSRGQHILTNPRALDAIVRKAGVLPGDTVLEVGPGTGNLTVRLLQSARRVVTVEIDPRMVDAVRGRAAEWGLGDRLEVIHGDALKVEFPKFDLCVANIPYGISSPLVAKILFDGGAPRRCFRSATLLLQKEFARRLVARPGDSEFNRLAMNVSLVATVELLMGVSKRDFVPTPRVDSSLVRIQPKPELTPVDLHEWWALTRVCFGQKNKTLGAIFKQRRKVEELFRRARADGSSSKLLINGVGTRGGDLGFGEIDGDHDGGVGGGCDCDCDDERARDGDEEDAEEVRLFKEKMVGILEGGGFLEKRPTKLSKDDVLCLLSLFNEAGIHFH</sequence>
<keyword evidence="3 6" id="KW-0808">Transferase</keyword>
<feature type="binding site" evidence="6">
    <location>
        <position position="101"/>
    </location>
    <ligand>
        <name>S-adenosyl-L-methionine</name>
        <dbReference type="ChEBI" id="CHEBI:59789"/>
    </ligand>
</feature>
<dbReference type="EMBL" id="GDJX01019632">
    <property type="protein sequence ID" value="JAT48304.1"/>
    <property type="molecule type" value="Transcribed_RNA"/>
</dbReference>
<reference evidence="9" key="1">
    <citation type="submission" date="2015-07" db="EMBL/GenBank/DDBJ databases">
        <title>Transcriptome Assembly of Anthurium amnicola.</title>
        <authorList>
            <person name="Suzuki J."/>
        </authorList>
    </citation>
    <scope>NUCLEOTIDE SEQUENCE</scope>
</reference>
<evidence type="ECO:0000256" key="4">
    <source>
        <dbReference type="ARBA" id="ARBA00022691"/>
    </source>
</evidence>
<dbReference type="InterPro" id="IPR001737">
    <property type="entry name" value="KsgA/Erm"/>
</dbReference>
<dbReference type="PROSITE" id="PS51689">
    <property type="entry name" value="SAM_RNA_A_N6_MT"/>
    <property type="match status" value="1"/>
</dbReference>
<dbReference type="NCBIfam" id="TIGR00755">
    <property type="entry name" value="ksgA"/>
    <property type="match status" value="1"/>
</dbReference>
<keyword evidence="5 6" id="KW-0694">RNA-binding</keyword>
<protein>
    <recommendedName>
        <fullName evidence="7">rRNA adenine N(6)-methyltransferase</fullName>
        <ecNumber evidence="7">2.1.1.-</ecNumber>
    </recommendedName>
</protein>
<dbReference type="InterPro" id="IPR011530">
    <property type="entry name" value="rRNA_adenine_dimethylase"/>
</dbReference>
<feature type="domain" description="Ribosomal RNA adenine methylase transferase N-terminal" evidence="8">
    <location>
        <begin position="108"/>
        <end position="281"/>
    </location>
</feature>
<dbReference type="AlphaFoldDB" id="A0A1D1Y0Y9"/>
<evidence type="ECO:0000256" key="6">
    <source>
        <dbReference type="PROSITE-ProRule" id="PRU01026"/>
    </source>
</evidence>
<dbReference type="SUPFAM" id="SSF53335">
    <property type="entry name" value="S-adenosyl-L-methionine-dependent methyltransferases"/>
    <property type="match status" value="1"/>
</dbReference>
<evidence type="ECO:0000256" key="1">
    <source>
        <dbReference type="ARBA" id="ARBA00022552"/>
    </source>
</evidence>
<dbReference type="PROSITE" id="PS01131">
    <property type="entry name" value="RRNA_A_DIMETH"/>
    <property type="match status" value="1"/>
</dbReference>
<keyword evidence="4 6" id="KW-0949">S-adenosyl-L-methionine</keyword>
<dbReference type="Pfam" id="PF00398">
    <property type="entry name" value="RrnaAD"/>
    <property type="match status" value="1"/>
</dbReference>
<dbReference type="PANTHER" id="PTHR11727:SF12">
    <property type="entry name" value="RIBOSOMAL RNA SMALL SUBUNIT METHYLTRANSFERASE, MITOCHONDRIAL"/>
    <property type="match status" value="1"/>
</dbReference>
<organism evidence="9">
    <name type="scientific">Anthurium amnicola</name>
    <dbReference type="NCBI Taxonomy" id="1678845"/>
    <lineage>
        <taxon>Eukaryota</taxon>
        <taxon>Viridiplantae</taxon>
        <taxon>Streptophyta</taxon>
        <taxon>Embryophyta</taxon>
        <taxon>Tracheophyta</taxon>
        <taxon>Spermatophyta</taxon>
        <taxon>Magnoliopsida</taxon>
        <taxon>Liliopsida</taxon>
        <taxon>Araceae</taxon>
        <taxon>Pothoideae</taxon>
        <taxon>Potheae</taxon>
        <taxon>Anthurium</taxon>
    </lineage>
</organism>
<proteinExistence type="inferred from homology"/>
<dbReference type="InterPro" id="IPR020596">
    <property type="entry name" value="rRNA_Ade_Mease_Trfase_CS"/>
</dbReference>
<feature type="binding site" evidence="6">
    <location>
        <position position="177"/>
    </location>
    <ligand>
        <name>S-adenosyl-L-methionine</name>
        <dbReference type="ChEBI" id="CHEBI:59789"/>
    </ligand>
</feature>
<feature type="binding site" evidence="6">
    <location>
        <position position="103"/>
    </location>
    <ligand>
        <name>S-adenosyl-L-methionine</name>
        <dbReference type="ChEBI" id="CHEBI:59789"/>
    </ligand>
</feature>
<dbReference type="GO" id="GO:0005739">
    <property type="term" value="C:mitochondrion"/>
    <property type="evidence" value="ECO:0007669"/>
    <property type="project" value="TreeGrafter"/>
</dbReference>
<evidence type="ECO:0000256" key="7">
    <source>
        <dbReference type="RuleBase" id="RU362106"/>
    </source>
</evidence>
<evidence type="ECO:0000313" key="9">
    <source>
        <dbReference type="EMBL" id="JAT48304.1"/>
    </source>
</evidence>
<evidence type="ECO:0000256" key="3">
    <source>
        <dbReference type="ARBA" id="ARBA00022679"/>
    </source>
</evidence>
<evidence type="ECO:0000256" key="2">
    <source>
        <dbReference type="ARBA" id="ARBA00022603"/>
    </source>
</evidence>
<dbReference type="Gene3D" id="1.10.8.480">
    <property type="match status" value="1"/>
</dbReference>
<evidence type="ECO:0000259" key="8">
    <source>
        <dbReference type="SMART" id="SM00650"/>
    </source>
</evidence>
<feature type="non-terminal residue" evidence="9">
    <location>
        <position position="1"/>
    </location>
</feature>
<comment type="similarity">
    <text evidence="6 7">Belongs to the class I-like SAM-binding methyltransferase superfamily. rRNA adenine N(6)-methyltransferase family.</text>
</comment>
<dbReference type="GO" id="GO:0000179">
    <property type="term" value="F:rRNA (adenine-N6,N6-)-dimethyltransferase activity"/>
    <property type="evidence" value="ECO:0007669"/>
    <property type="project" value="UniProtKB-UniRule"/>
</dbReference>
<dbReference type="GO" id="GO:0003723">
    <property type="term" value="F:RNA binding"/>
    <property type="evidence" value="ECO:0007669"/>
    <property type="project" value="UniProtKB-UniRule"/>
</dbReference>
<dbReference type="CDD" id="cd02440">
    <property type="entry name" value="AdoMet_MTases"/>
    <property type="match status" value="1"/>
</dbReference>
<dbReference type="InterPro" id="IPR020598">
    <property type="entry name" value="rRNA_Ade_methylase_Trfase_N"/>
</dbReference>
<dbReference type="PANTHER" id="PTHR11727">
    <property type="entry name" value="DIMETHYLADENOSINE TRANSFERASE"/>
    <property type="match status" value="1"/>
</dbReference>
<keyword evidence="1 7" id="KW-0698">rRNA processing</keyword>
<feature type="binding site" evidence="6">
    <location>
        <position position="192"/>
    </location>
    <ligand>
        <name>S-adenosyl-L-methionine</name>
        <dbReference type="ChEBI" id="CHEBI:59789"/>
    </ligand>
</feature>
<dbReference type="Gene3D" id="3.40.50.150">
    <property type="entry name" value="Vaccinia Virus protein VP39"/>
    <property type="match status" value="1"/>
</dbReference>
<dbReference type="InterPro" id="IPR029063">
    <property type="entry name" value="SAM-dependent_MTases_sf"/>
</dbReference>
<evidence type="ECO:0000256" key="5">
    <source>
        <dbReference type="ARBA" id="ARBA00022884"/>
    </source>
</evidence>
<dbReference type="SMART" id="SM00650">
    <property type="entry name" value="rADc"/>
    <property type="match status" value="1"/>
</dbReference>
<dbReference type="FunFam" id="3.40.50.150:FF:000081">
    <property type="entry name" value="rRNA adenine N(6)-methyltransferase"/>
    <property type="match status" value="1"/>
</dbReference>
<feature type="binding site" evidence="6">
    <location>
        <position position="149"/>
    </location>
    <ligand>
        <name>S-adenosyl-L-methionine</name>
        <dbReference type="ChEBI" id="CHEBI:59789"/>
    </ligand>
</feature>